<organism evidence="6 7">
    <name type="scientific">Sandarakinorhabdus glacialis</name>
    <dbReference type="NCBI Taxonomy" id="1614636"/>
    <lineage>
        <taxon>Bacteria</taxon>
        <taxon>Pseudomonadati</taxon>
        <taxon>Pseudomonadota</taxon>
        <taxon>Alphaproteobacteria</taxon>
        <taxon>Sphingomonadales</taxon>
        <taxon>Sphingosinicellaceae</taxon>
        <taxon>Sandarakinorhabdus</taxon>
    </lineage>
</organism>
<dbReference type="PANTHER" id="PTHR33337">
    <property type="entry name" value="GFA DOMAIN-CONTAINING PROTEIN"/>
    <property type="match status" value="1"/>
</dbReference>
<comment type="similarity">
    <text evidence="1">Belongs to the Gfa family.</text>
</comment>
<keyword evidence="3" id="KW-0862">Zinc</keyword>
<dbReference type="GO" id="GO:0046872">
    <property type="term" value="F:metal ion binding"/>
    <property type="evidence" value="ECO:0007669"/>
    <property type="project" value="UniProtKB-KW"/>
</dbReference>
<evidence type="ECO:0000256" key="2">
    <source>
        <dbReference type="ARBA" id="ARBA00022723"/>
    </source>
</evidence>
<dbReference type="AlphaFoldDB" id="A0A916ZUI8"/>
<dbReference type="SUPFAM" id="SSF51316">
    <property type="entry name" value="Mss4-like"/>
    <property type="match status" value="1"/>
</dbReference>
<reference evidence="6" key="2">
    <citation type="submission" date="2020-09" db="EMBL/GenBank/DDBJ databases">
        <authorList>
            <person name="Sun Q."/>
            <person name="Zhou Y."/>
        </authorList>
    </citation>
    <scope>NUCLEOTIDE SEQUENCE</scope>
    <source>
        <strain evidence="6">CGMCC 1.15519</strain>
    </source>
</reference>
<gene>
    <name evidence="6" type="ORF">GCM10011529_21620</name>
</gene>
<dbReference type="GO" id="GO:0016846">
    <property type="term" value="F:carbon-sulfur lyase activity"/>
    <property type="evidence" value="ECO:0007669"/>
    <property type="project" value="InterPro"/>
</dbReference>
<dbReference type="InterPro" id="IPR006913">
    <property type="entry name" value="CENP-V/GFA"/>
</dbReference>
<sequence>MTKGSCLCGAVTFAVTGDLGPPDACHCGQCRKQSGHYWASTDVPLANVTIEGEAALKWYQSSARARRGFCRTCGSFLFWRPEGRDSIAIAMGAFDEPTGIRLHEHIFVADKGDYYEIGDGLPQKE</sequence>
<comment type="caution">
    <text evidence="6">The sequence shown here is derived from an EMBL/GenBank/DDBJ whole genome shotgun (WGS) entry which is preliminary data.</text>
</comment>
<evidence type="ECO:0000313" key="7">
    <source>
        <dbReference type="Proteomes" id="UP000635071"/>
    </source>
</evidence>
<dbReference type="Pfam" id="PF04828">
    <property type="entry name" value="GFA"/>
    <property type="match status" value="1"/>
</dbReference>
<protein>
    <submittedName>
        <fullName evidence="6">Aldehyde-activating protein</fullName>
    </submittedName>
</protein>
<dbReference type="EMBL" id="BMJM01000007">
    <property type="protein sequence ID" value="GGE14890.1"/>
    <property type="molecule type" value="Genomic_DNA"/>
</dbReference>
<keyword evidence="4" id="KW-0456">Lyase</keyword>
<keyword evidence="7" id="KW-1185">Reference proteome</keyword>
<dbReference type="PANTHER" id="PTHR33337:SF40">
    <property type="entry name" value="CENP-V_GFA DOMAIN-CONTAINING PROTEIN-RELATED"/>
    <property type="match status" value="1"/>
</dbReference>
<evidence type="ECO:0000313" key="6">
    <source>
        <dbReference type="EMBL" id="GGE14890.1"/>
    </source>
</evidence>
<dbReference type="Gene3D" id="3.90.1590.10">
    <property type="entry name" value="glutathione-dependent formaldehyde- activating enzyme (gfa)"/>
    <property type="match status" value="1"/>
</dbReference>
<feature type="domain" description="CENP-V/GFA" evidence="5">
    <location>
        <begin position="2"/>
        <end position="116"/>
    </location>
</feature>
<proteinExistence type="inferred from homology"/>
<name>A0A916ZUI8_9SPHN</name>
<evidence type="ECO:0000256" key="1">
    <source>
        <dbReference type="ARBA" id="ARBA00005495"/>
    </source>
</evidence>
<evidence type="ECO:0000256" key="3">
    <source>
        <dbReference type="ARBA" id="ARBA00022833"/>
    </source>
</evidence>
<evidence type="ECO:0000256" key="4">
    <source>
        <dbReference type="ARBA" id="ARBA00023239"/>
    </source>
</evidence>
<reference evidence="6" key="1">
    <citation type="journal article" date="2014" name="Int. J. Syst. Evol. Microbiol.">
        <title>Complete genome sequence of Corynebacterium casei LMG S-19264T (=DSM 44701T), isolated from a smear-ripened cheese.</title>
        <authorList>
            <consortium name="US DOE Joint Genome Institute (JGI-PGF)"/>
            <person name="Walter F."/>
            <person name="Albersmeier A."/>
            <person name="Kalinowski J."/>
            <person name="Ruckert C."/>
        </authorList>
    </citation>
    <scope>NUCLEOTIDE SEQUENCE</scope>
    <source>
        <strain evidence="6">CGMCC 1.15519</strain>
    </source>
</reference>
<dbReference type="Proteomes" id="UP000635071">
    <property type="component" value="Unassembled WGS sequence"/>
</dbReference>
<keyword evidence="2" id="KW-0479">Metal-binding</keyword>
<dbReference type="InterPro" id="IPR011057">
    <property type="entry name" value="Mss4-like_sf"/>
</dbReference>
<accession>A0A916ZUI8</accession>
<evidence type="ECO:0000259" key="5">
    <source>
        <dbReference type="PROSITE" id="PS51891"/>
    </source>
</evidence>
<dbReference type="RefSeq" id="WP_188762975.1">
    <property type="nucleotide sequence ID" value="NZ_BMJM01000007.1"/>
</dbReference>
<dbReference type="PROSITE" id="PS51891">
    <property type="entry name" value="CENP_V_GFA"/>
    <property type="match status" value="1"/>
</dbReference>